<dbReference type="EMBL" id="JAXCLW010000008">
    <property type="protein sequence ID" value="MDY0885203.1"/>
    <property type="molecule type" value="Genomic_DNA"/>
</dbReference>
<gene>
    <name evidence="1" type="ORF">SMD27_20345</name>
</gene>
<dbReference type="Gene3D" id="3.40.50.720">
    <property type="entry name" value="NAD(P)-binding Rossmann-like Domain"/>
    <property type="match status" value="1"/>
</dbReference>
<organism evidence="1 2">
    <name type="scientific">Dongia soli</name>
    <dbReference type="NCBI Taxonomy" id="600628"/>
    <lineage>
        <taxon>Bacteria</taxon>
        <taxon>Pseudomonadati</taxon>
        <taxon>Pseudomonadota</taxon>
        <taxon>Alphaproteobacteria</taxon>
        <taxon>Rhodospirillales</taxon>
        <taxon>Dongiaceae</taxon>
        <taxon>Dongia</taxon>
    </lineage>
</organism>
<dbReference type="RefSeq" id="WP_320510277.1">
    <property type="nucleotide sequence ID" value="NZ_JAXCLW010000008.1"/>
</dbReference>
<protein>
    <submittedName>
        <fullName evidence="1">Uncharacterized protein</fullName>
    </submittedName>
</protein>
<reference evidence="1 2" key="1">
    <citation type="journal article" date="2016" name="Antonie Van Leeuwenhoek">
        <title>Dongia soli sp. nov., isolated from soil from Dokdo, Korea.</title>
        <authorList>
            <person name="Kim D.U."/>
            <person name="Lee H."/>
            <person name="Kim H."/>
            <person name="Kim S.G."/>
            <person name="Ka J.O."/>
        </authorList>
    </citation>
    <scope>NUCLEOTIDE SEQUENCE [LARGE SCALE GENOMIC DNA]</scope>
    <source>
        <strain evidence="1 2">D78</strain>
    </source>
</reference>
<dbReference type="SUPFAM" id="SSF51735">
    <property type="entry name" value="NAD(P)-binding Rossmann-fold domains"/>
    <property type="match status" value="1"/>
</dbReference>
<dbReference type="InterPro" id="IPR036291">
    <property type="entry name" value="NAD(P)-bd_dom_sf"/>
</dbReference>
<comment type="caution">
    <text evidence="1">The sequence shown here is derived from an EMBL/GenBank/DDBJ whole genome shotgun (WGS) entry which is preliminary data.</text>
</comment>
<name>A0ABU5EG68_9PROT</name>
<keyword evidence="2" id="KW-1185">Reference proteome</keyword>
<proteinExistence type="predicted"/>
<sequence length="44" mass="4789">MIAVNINGLFIATQEAVRHMKESGRIINVGRVSSDFMSAPEQAV</sequence>
<evidence type="ECO:0000313" key="2">
    <source>
        <dbReference type="Proteomes" id="UP001279642"/>
    </source>
</evidence>
<dbReference type="Proteomes" id="UP001279642">
    <property type="component" value="Unassembled WGS sequence"/>
</dbReference>
<evidence type="ECO:0000313" key="1">
    <source>
        <dbReference type="EMBL" id="MDY0885203.1"/>
    </source>
</evidence>
<accession>A0ABU5EG68</accession>